<evidence type="ECO:0000313" key="4">
    <source>
        <dbReference type="Proteomes" id="UP000011687"/>
    </source>
</evidence>
<name>M0K2G2_9EURY</name>
<keyword evidence="4" id="KW-1185">Reference proteome</keyword>
<keyword evidence="1" id="KW-0812">Transmembrane</keyword>
<evidence type="ECO:0000313" key="3">
    <source>
        <dbReference type="EMBL" id="EMA14973.1"/>
    </source>
</evidence>
<gene>
    <name evidence="3" type="ORF">C435_15032</name>
</gene>
<accession>M0K2G2</accession>
<dbReference type="Pfam" id="PF07790">
    <property type="entry name" value="Pilin_N"/>
    <property type="match status" value="1"/>
</dbReference>
<proteinExistence type="predicted"/>
<dbReference type="Proteomes" id="UP000011687">
    <property type="component" value="Unassembled WGS sequence"/>
</dbReference>
<comment type="caution">
    <text evidence="3">The sequence shown here is derived from an EMBL/GenBank/DDBJ whole genome shotgun (WGS) entry which is preliminary data.</text>
</comment>
<keyword evidence="1" id="KW-1133">Transmembrane helix</keyword>
<evidence type="ECO:0000259" key="2">
    <source>
        <dbReference type="Pfam" id="PF07790"/>
    </source>
</evidence>
<dbReference type="InterPro" id="IPR012859">
    <property type="entry name" value="Pilin_N_archaeal"/>
</dbReference>
<dbReference type="InterPro" id="IPR013373">
    <property type="entry name" value="Flagellin/pilin_N_arc"/>
</dbReference>
<dbReference type="PATRIC" id="fig|662475.6.peg.2943"/>
<organism evidence="3 4">
    <name type="scientific">Haloarcula marismortui ATCC 33799</name>
    <dbReference type="NCBI Taxonomy" id="662475"/>
    <lineage>
        <taxon>Archaea</taxon>
        <taxon>Methanobacteriati</taxon>
        <taxon>Methanobacteriota</taxon>
        <taxon>Stenosarchaea group</taxon>
        <taxon>Halobacteria</taxon>
        <taxon>Halobacteriales</taxon>
        <taxon>Haloarculaceae</taxon>
        <taxon>Haloarcula</taxon>
    </lineage>
</organism>
<feature type="transmembrane region" description="Helical" evidence="1">
    <location>
        <begin position="12"/>
        <end position="35"/>
    </location>
</feature>
<protein>
    <recommendedName>
        <fullName evidence="2">Archaeal Type IV pilin N-terminal domain-containing protein</fullName>
    </recommendedName>
</protein>
<dbReference type="AlphaFoldDB" id="M0K2G2"/>
<keyword evidence="1" id="KW-0472">Membrane</keyword>
<dbReference type="NCBIfam" id="TIGR02537">
    <property type="entry name" value="arch_flag_Nterm"/>
    <property type="match status" value="1"/>
</dbReference>
<feature type="domain" description="Archaeal Type IV pilin N-terminal" evidence="2">
    <location>
        <begin position="5"/>
        <end position="85"/>
    </location>
</feature>
<evidence type="ECO:0000256" key="1">
    <source>
        <dbReference type="SAM" id="Phobius"/>
    </source>
</evidence>
<reference evidence="3 4" key="1">
    <citation type="journal article" date="2014" name="PLoS Genet.">
        <title>Phylogenetically driven sequencing of extremely halophilic archaea reveals strategies for static and dynamic osmo-response.</title>
        <authorList>
            <person name="Becker E.A."/>
            <person name="Seitzer P.M."/>
            <person name="Tritt A."/>
            <person name="Larsen D."/>
            <person name="Krusor M."/>
            <person name="Yao A.I."/>
            <person name="Wu D."/>
            <person name="Madern D."/>
            <person name="Eisen J.A."/>
            <person name="Darling A.E."/>
            <person name="Facciotti M.T."/>
        </authorList>
    </citation>
    <scope>NUCLEOTIDE SEQUENCE [LARGE SCALE GENOMIC DNA]</scope>
    <source>
        <strain evidence="3 4">ATCC 33799</strain>
    </source>
</reference>
<sequence length="186" mass="19684">MEEKRAVSPVISVILMVAIAVILAATIATFVLGFAEDVDNPAPSVGQTSGEFVAGGDRDQQVVRITHVAGDSVAVENIEIIVRASGPSVDTEARLVDLPSTASSKLLNENIDGNDDLIDQRSGSTKLIADDGTDVWSAGETIEFRVNSGTADFRDGETPAANELEVDIVYVDSESSATLFEETFRP</sequence>
<dbReference type="EMBL" id="AOLS01000070">
    <property type="protein sequence ID" value="EMA14973.1"/>
    <property type="molecule type" value="Genomic_DNA"/>
</dbReference>